<evidence type="ECO:0000259" key="5">
    <source>
        <dbReference type="PROSITE" id="PS50853"/>
    </source>
</evidence>
<dbReference type="InterPro" id="IPR003961">
    <property type="entry name" value="FN3_dom"/>
</dbReference>
<organism evidence="6 7">
    <name type="scientific">Solitalea koreensis</name>
    <dbReference type="NCBI Taxonomy" id="543615"/>
    <lineage>
        <taxon>Bacteria</taxon>
        <taxon>Pseudomonadati</taxon>
        <taxon>Bacteroidota</taxon>
        <taxon>Sphingobacteriia</taxon>
        <taxon>Sphingobacteriales</taxon>
        <taxon>Sphingobacteriaceae</taxon>
        <taxon>Solitalea</taxon>
    </lineage>
</organism>
<accession>A0A521C5P5</accession>
<dbReference type="PANTHER" id="PTHR12147">
    <property type="entry name" value="METALLOPEPTIDASE M28 FAMILY MEMBER"/>
    <property type="match status" value="1"/>
</dbReference>
<evidence type="ECO:0000256" key="2">
    <source>
        <dbReference type="ARBA" id="ARBA00022525"/>
    </source>
</evidence>
<dbReference type="Gene3D" id="3.40.630.10">
    <property type="entry name" value="Zn peptidases"/>
    <property type="match status" value="1"/>
</dbReference>
<name>A0A521C5P5_9SPHI</name>
<dbReference type="GO" id="GO:0005576">
    <property type="term" value="C:extracellular region"/>
    <property type="evidence" value="ECO:0007669"/>
    <property type="project" value="UniProtKB-SubCell"/>
</dbReference>
<dbReference type="Pfam" id="PF04389">
    <property type="entry name" value="Peptidase_M28"/>
    <property type="match status" value="1"/>
</dbReference>
<dbReference type="Proteomes" id="UP000315971">
    <property type="component" value="Unassembled WGS sequence"/>
</dbReference>
<sequence length="453" mass="50440">MKRIVLSLVMISCSISIVFAQTVIINRDPRIENLVKALSVDNLRFNVNQLVSFGTRHTLSDTISNQRGIGAARRWIFSEMSKYSIESGGRLKVEYDSFMLEPDGKRVPKTVELKNVVATLPGVDPKDNRVFVVSGHFDSRASDVNNSTITAPGANDDASGTATVMELARVMSKERFSATVIFACVAGEEQGLYGSTHLAKIASDKKWNVQGMITNDIVGNSYGNETDLKDNQKLRVFSEGVPVVETAALATQRQSVGGENDSPARQFARYIKEIGERYVENLEVKLIYRRDRYLRGGDHIPFSNAGFTAVRITEMNENFDRQHQDIRAENGRAYGDLPEFVDYNYLQKVTAVNLATLANLAMAPQEPKNVGILTKQLTNATTLTWEAPEGIKPKGYYMLVRETTSPFWEKKIFVAGSLTQFTLPVSKDNYFFAVQSVDEAGHESLPIFPKPIK</sequence>
<dbReference type="GO" id="GO:0006508">
    <property type="term" value="P:proteolysis"/>
    <property type="evidence" value="ECO:0007669"/>
    <property type="project" value="InterPro"/>
</dbReference>
<dbReference type="Gene3D" id="2.60.40.10">
    <property type="entry name" value="Immunoglobulins"/>
    <property type="match status" value="1"/>
</dbReference>
<keyword evidence="3" id="KW-0645">Protease</keyword>
<dbReference type="InterPro" id="IPR007484">
    <property type="entry name" value="Peptidase_M28"/>
</dbReference>
<dbReference type="PANTHER" id="PTHR12147:SF26">
    <property type="entry name" value="PEPTIDASE M28 DOMAIN-CONTAINING PROTEIN"/>
    <property type="match status" value="1"/>
</dbReference>
<keyword evidence="7" id="KW-1185">Reference proteome</keyword>
<feature type="domain" description="Fibronectin type-III" evidence="5">
    <location>
        <begin position="363"/>
        <end position="453"/>
    </location>
</feature>
<keyword evidence="2" id="KW-0964">Secreted</keyword>
<evidence type="ECO:0000256" key="1">
    <source>
        <dbReference type="ARBA" id="ARBA00004613"/>
    </source>
</evidence>
<evidence type="ECO:0000313" key="7">
    <source>
        <dbReference type="Proteomes" id="UP000315971"/>
    </source>
</evidence>
<evidence type="ECO:0000256" key="3">
    <source>
        <dbReference type="ARBA" id="ARBA00023049"/>
    </source>
</evidence>
<evidence type="ECO:0000256" key="4">
    <source>
        <dbReference type="SAM" id="SignalP"/>
    </source>
</evidence>
<keyword evidence="3" id="KW-0482">Metalloprotease</keyword>
<dbReference type="AlphaFoldDB" id="A0A521C5P5"/>
<proteinExistence type="predicted"/>
<dbReference type="InterPro" id="IPR045175">
    <property type="entry name" value="M28_fam"/>
</dbReference>
<gene>
    <name evidence="6" type="ORF">SAMN06265350_103238</name>
</gene>
<dbReference type="EMBL" id="FXSZ01000003">
    <property type="protein sequence ID" value="SMO54742.1"/>
    <property type="molecule type" value="Genomic_DNA"/>
</dbReference>
<dbReference type="OrthoDB" id="9787436at2"/>
<dbReference type="InterPro" id="IPR013783">
    <property type="entry name" value="Ig-like_fold"/>
</dbReference>
<dbReference type="SUPFAM" id="SSF49265">
    <property type="entry name" value="Fibronectin type III"/>
    <property type="match status" value="1"/>
</dbReference>
<reference evidence="6 7" key="1">
    <citation type="submission" date="2017-05" db="EMBL/GenBank/DDBJ databases">
        <authorList>
            <person name="Varghese N."/>
            <person name="Submissions S."/>
        </authorList>
    </citation>
    <scope>NUCLEOTIDE SEQUENCE [LARGE SCALE GENOMIC DNA]</scope>
    <source>
        <strain evidence="6 7">DSM 21342</strain>
    </source>
</reference>
<dbReference type="InterPro" id="IPR036116">
    <property type="entry name" value="FN3_sf"/>
</dbReference>
<protein>
    <submittedName>
        <fullName evidence="6">Zn-dependent amino-or carboxypeptidase, M28 family</fullName>
    </submittedName>
</protein>
<dbReference type="RefSeq" id="WP_142602605.1">
    <property type="nucleotide sequence ID" value="NZ_FXSZ01000003.1"/>
</dbReference>
<feature type="signal peptide" evidence="4">
    <location>
        <begin position="1"/>
        <end position="20"/>
    </location>
</feature>
<dbReference type="CDD" id="cd00063">
    <property type="entry name" value="FN3"/>
    <property type="match status" value="1"/>
</dbReference>
<comment type="subcellular location">
    <subcellularLocation>
        <location evidence="1">Secreted</location>
    </subcellularLocation>
</comment>
<dbReference type="GO" id="GO:0008235">
    <property type="term" value="F:metalloexopeptidase activity"/>
    <property type="evidence" value="ECO:0007669"/>
    <property type="project" value="InterPro"/>
</dbReference>
<keyword evidence="4" id="KW-0732">Signal</keyword>
<dbReference type="SUPFAM" id="SSF53187">
    <property type="entry name" value="Zn-dependent exopeptidases"/>
    <property type="match status" value="1"/>
</dbReference>
<evidence type="ECO:0000313" key="6">
    <source>
        <dbReference type="EMBL" id="SMO54742.1"/>
    </source>
</evidence>
<dbReference type="GO" id="GO:0004180">
    <property type="term" value="F:carboxypeptidase activity"/>
    <property type="evidence" value="ECO:0007669"/>
    <property type="project" value="UniProtKB-KW"/>
</dbReference>
<keyword evidence="3" id="KW-0378">Hydrolase</keyword>
<feature type="chain" id="PRO_5021909016" evidence="4">
    <location>
        <begin position="21"/>
        <end position="453"/>
    </location>
</feature>
<dbReference type="PROSITE" id="PS50853">
    <property type="entry name" value="FN3"/>
    <property type="match status" value="1"/>
</dbReference>
<keyword evidence="6" id="KW-0121">Carboxypeptidase</keyword>